<dbReference type="AlphaFoldDB" id="A0A5E4S824"/>
<keyword evidence="12" id="KW-1185">Reference proteome</keyword>
<accession>A0A5E4S824</accession>
<comment type="function">
    <text evidence="6">Catalyzes the reversible hydration of carbon dioxide to form bicarbonate.</text>
</comment>
<evidence type="ECO:0000256" key="2">
    <source>
        <dbReference type="ARBA" id="ARBA00012925"/>
    </source>
</evidence>
<dbReference type="InterPro" id="IPR015892">
    <property type="entry name" value="Carbonic_anhydrase_CS"/>
</dbReference>
<feature type="binding site" evidence="8">
    <location>
        <position position="99"/>
    </location>
    <ligand>
        <name>Zn(2+)</name>
        <dbReference type="ChEBI" id="CHEBI:29105"/>
    </ligand>
</feature>
<dbReference type="PROSITE" id="PS51318">
    <property type="entry name" value="TAT"/>
    <property type="match status" value="1"/>
</dbReference>
<evidence type="ECO:0000256" key="5">
    <source>
        <dbReference type="ARBA" id="ARBA00023239"/>
    </source>
</evidence>
<evidence type="ECO:0000256" key="10">
    <source>
        <dbReference type="SAM" id="SignalP"/>
    </source>
</evidence>
<dbReference type="Pfam" id="PF00484">
    <property type="entry name" value="Pro_CA"/>
    <property type="match status" value="1"/>
</dbReference>
<evidence type="ECO:0000313" key="11">
    <source>
        <dbReference type="EMBL" id="VVD71777.1"/>
    </source>
</evidence>
<dbReference type="Gene3D" id="3.40.1050.10">
    <property type="entry name" value="Carbonic anhydrase"/>
    <property type="match status" value="1"/>
</dbReference>
<sequence length="244" mass="25649">MCETKLPAVPASARRKFLRGSGALAAAVTGLTSGAAVPAFATQPPKPHNVVTPDDAIARLMQGNARYVAGLMRRHDFASERETLSEGQNPYAALLSCADSRVAPEFAFDSVRGDLFTTRVAGNIASEEVTGSLEYAVSVLKVPLILVLGHDKCGAIDAALGAYAKGTMYPGSIQSLVQRIKPSVKKIDRTGPDPLDAAIAQNVLDNVSALRETSAILRESETKGTLKIVGGMYRLASGKVELIG</sequence>
<evidence type="ECO:0000256" key="4">
    <source>
        <dbReference type="ARBA" id="ARBA00022833"/>
    </source>
</evidence>
<evidence type="ECO:0000256" key="1">
    <source>
        <dbReference type="ARBA" id="ARBA00006217"/>
    </source>
</evidence>
<dbReference type="GO" id="GO:0008270">
    <property type="term" value="F:zinc ion binding"/>
    <property type="evidence" value="ECO:0007669"/>
    <property type="project" value="UniProtKB-UniRule"/>
</dbReference>
<feature type="signal peptide" evidence="10">
    <location>
        <begin position="1"/>
        <end position="41"/>
    </location>
</feature>
<comment type="catalytic activity">
    <reaction evidence="7 9">
        <text>hydrogencarbonate + H(+) = CO2 + H2O</text>
        <dbReference type="Rhea" id="RHEA:10748"/>
        <dbReference type="ChEBI" id="CHEBI:15377"/>
        <dbReference type="ChEBI" id="CHEBI:15378"/>
        <dbReference type="ChEBI" id="CHEBI:16526"/>
        <dbReference type="ChEBI" id="CHEBI:17544"/>
        <dbReference type="EC" id="4.2.1.1"/>
    </reaction>
</comment>
<keyword evidence="3 8" id="KW-0479">Metal-binding</keyword>
<dbReference type="PANTHER" id="PTHR11002">
    <property type="entry name" value="CARBONIC ANHYDRASE"/>
    <property type="match status" value="1"/>
</dbReference>
<protein>
    <recommendedName>
        <fullName evidence="2 9">Carbonic anhydrase</fullName>
        <ecNumber evidence="2 9">4.2.1.1</ecNumber>
    </recommendedName>
    <alternativeName>
        <fullName evidence="9">Carbonate dehydratase</fullName>
    </alternativeName>
</protein>
<dbReference type="PANTHER" id="PTHR11002:SF79">
    <property type="entry name" value="CARBONIC ANHYDRASE 2"/>
    <property type="match status" value="1"/>
</dbReference>
<dbReference type="EC" id="4.2.1.1" evidence="2 9"/>
<dbReference type="InterPro" id="IPR036874">
    <property type="entry name" value="Carbonic_anhydrase_sf"/>
</dbReference>
<dbReference type="Proteomes" id="UP000406256">
    <property type="component" value="Unassembled WGS sequence"/>
</dbReference>
<evidence type="ECO:0000256" key="8">
    <source>
        <dbReference type="PIRSR" id="PIRSR601765-1"/>
    </source>
</evidence>
<dbReference type="SUPFAM" id="SSF53056">
    <property type="entry name" value="beta-carbonic anhydrase, cab"/>
    <property type="match status" value="1"/>
</dbReference>
<dbReference type="SMART" id="SM00947">
    <property type="entry name" value="Pro_CA"/>
    <property type="match status" value="1"/>
</dbReference>
<keyword evidence="10" id="KW-0732">Signal</keyword>
<dbReference type="PROSITE" id="PS00704">
    <property type="entry name" value="PROK_CO2_ANHYDRASE_1"/>
    <property type="match status" value="1"/>
</dbReference>
<keyword evidence="4 8" id="KW-0862">Zinc</keyword>
<gene>
    <name evidence="11" type="ORF">PAN31108_00637</name>
</gene>
<comment type="cofactor">
    <cofactor evidence="8">
        <name>Zn(2+)</name>
        <dbReference type="ChEBI" id="CHEBI:29105"/>
    </cofactor>
    <text evidence="8">Binds 1 zinc ion per subunit.</text>
</comment>
<evidence type="ECO:0000256" key="9">
    <source>
        <dbReference type="RuleBase" id="RU003956"/>
    </source>
</evidence>
<feature type="binding site" evidence="8">
    <location>
        <position position="97"/>
    </location>
    <ligand>
        <name>Zn(2+)</name>
        <dbReference type="ChEBI" id="CHEBI:29105"/>
    </ligand>
</feature>
<dbReference type="CDD" id="cd03378">
    <property type="entry name" value="beta_CA_cladeC"/>
    <property type="match status" value="1"/>
</dbReference>
<name>A0A5E4S824_9BURK</name>
<evidence type="ECO:0000256" key="6">
    <source>
        <dbReference type="ARBA" id="ARBA00024993"/>
    </source>
</evidence>
<dbReference type="EMBL" id="CABPSB010000002">
    <property type="protein sequence ID" value="VVD71777.1"/>
    <property type="molecule type" value="Genomic_DNA"/>
</dbReference>
<dbReference type="FunFam" id="3.40.1050.10:FF:000006">
    <property type="entry name" value="Carbonic anhydrase"/>
    <property type="match status" value="1"/>
</dbReference>
<dbReference type="InterPro" id="IPR006311">
    <property type="entry name" value="TAT_signal"/>
</dbReference>
<evidence type="ECO:0000256" key="7">
    <source>
        <dbReference type="ARBA" id="ARBA00048348"/>
    </source>
</evidence>
<keyword evidence="5 9" id="KW-0456">Lyase</keyword>
<comment type="function">
    <text evidence="9">Reversible hydration of carbon dioxide.</text>
</comment>
<dbReference type="GO" id="GO:0015976">
    <property type="term" value="P:carbon utilization"/>
    <property type="evidence" value="ECO:0007669"/>
    <property type="project" value="InterPro"/>
</dbReference>
<comment type="similarity">
    <text evidence="1 9">Belongs to the beta-class carbonic anhydrase family.</text>
</comment>
<dbReference type="InterPro" id="IPR001765">
    <property type="entry name" value="Carbonic_anhydrase"/>
</dbReference>
<organism evidence="11 12">
    <name type="scientific">Pandoraea anhela</name>
    <dbReference type="NCBI Taxonomy" id="2508295"/>
    <lineage>
        <taxon>Bacteria</taxon>
        <taxon>Pseudomonadati</taxon>
        <taxon>Pseudomonadota</taxon>
        <taxon>Betaproteobacteria</taxon>
        <taxon>Burkholderiales</taxon>
        <taxon>Burkholderiaceae</taxon>
        <taxon>Pandoraea</taxon>
    </lineage>
</organism>
<feature type="chain" id="PRO_5022895881" description="Carbonic anhydrase" evidence="10">
    <location>
        <begin position="42"/>
        <end position="244"/>
    </location>
</feature>
<feature type="binding site" evidence="8">
    <location>
        <position position="153"/>
    </location>
    <ligand>
        <name>Zn(2+)</name>
        <dbReference type="ChEBI" id="CHEBI:29105"/>
    </ligand>
</feature>
<evidence type="ECO:0000313" key="12">
    <source>
        <dbReference type="Proteomes" id="UP000406256"/>
    </source>
</evidence>
<reference evidence="11 12" key="1">
    <citation type="submission" date="2019-08" db="EMBL/GenBank/DDBJ databases">
        <authorList>
            <person name="Peeters C."/>
        </authorList>
    </citation>
    <scope>NUCLEOTIDE SEQUENCE [LARGE SCALE GENOMIC DNA]</scope>
    <source>
        <strain evidence="11 12">LMG 31108</strain>
    </source>
</reference>
<dbReference type="GO" id="GO:0004089">
    <property type="term" value="F:carbonate dehydratase activity"/>
    <property type="evidence" value="ECO:0007669"/>
    <property type="project" value="UniProtKB-UniRule"/>
</dbReference>
<evidence type="ECO:0000256" key="3">
    <source>
        <dbReference type="ARBA" id="ARBA00022723"/>
    </source>
</evidence>
<proteinExistence type="inferred from homology"/>
<dbReference type="PROSITE" id="PS00705">
    <property type="entry name" value="PROK_CO2_ANHYDRASE_2"/>
    <property type="match status" value="1"/>
</dbReference>
<feature type="binding site" evidence="8">
    <location>
        <position position="150"/>
    </location>
    <ligand>
        <name>Zn(2+)</name>
        <dbReference type="ChEBI" id="CHEBI:29105"/>
    </ligand>
</feature>